<keyword evidence="2" id="KW-0853">WD repeat</keyword>
<organism evidence="7 8">
    <name type="scientific">Capronia coronata CBS 617.96</name>
    <dbReference type="NCBI Taxonomy" id="1182541"/>
    <lineage>
        <taxon>Eukaryota</taxon>
        <taxon>Fungi</taxon>
        <taxon>Dikarya</taxon>
        <taxon>Ascomycota</taxon>
        <taxon>Pezizomycotina</taxon>
        <taxon>Eurotiomycetes</taxon>
        <taxon>Chaetothyriomycetidae</taxon>
        <taxon>Chaetothyriales</taxon>
        <taxon>Herpotrichiellaceae</taxon>
        <taxon>Capronia</taxon>
    </lineage>
</organism>
<dbReference type="InterPro" id="IPR001680">
    <property type="entry name" value="WD40_rpt"/>
</dbReference>
<comment type="similarity">
    <text evidence="4">Belongs to the WD repeat PROPPIN family.</text>
</comment>
<dbReference type="RefSeq" id="XP_007721831.1">
    <property type="nucleotide sequence ID" value="XM_007723641.1"/>
</dbReference>
<evidence type="ECO:0000256" key="1">
    <source>
        <dbReference type="ARBA" id="ARBA00004148"/>
    </source>
</evidence>
<dbReference type="Pfam" id="PF21032">
    <property type="entry name" value="PROPPIN"/>
    <property type="match status" value="1"/>
</dbReference>
<dbReference type="GeneID" id="19157630"/>
<evidence type="ECO:0000256" key="5">
    <source>
        <dbReference type="SAM" id="MobiDB-lite"/>
    </source>
</evidence>
<evidence type="ECO:0000313" key="7">
    <source>
        <dbReference type="EMBL" id="EXJ94337.1"/>
    </source>
</evidence>
<reference evidence="7 8" key="1">
    <citation type="submission" date="2013-03" db="EMBL/GenBank/DDBJ databases">
        <title>The Genome Sequence of Capronia coronata CBS 617.96.</title>
        <authorList>
            <consortium name="The Broad Institute Genomics Platform"/>
            <person name="Cuomo C."/>
            <person name="de Hoog S."/>
            <person name="Gorbushina A."/>
            <person name="Walker B."/>
            <person name="Young S.K."/>
            <person name="Zeng Q."/>
            <person name="Gargeya S."/>
            <person name="Fitzgerald M."/>
            <person name="Haas B."/>
            <person name="Abouelleil A."/>
            <person name="Allen A.W."/>
            <person name="Alvarado L."/>
            <person name="Arachchi H.M."/>
            <person name="Berlin A.M."/>
            <person name="Chapman S.B."/>
            <person name="Gainer-Dewar J."/>
            <person name="Goldberg J."/>
            <person name="Griggs A."/>
            <person name="Gujja S."/>
            <person name="Hansen M."/>
            <person name="Howarth C."/>
            <person name="Imamovic A."/>
            <person name="Ireland A."/>
            <person name="Larimer J."/>
            <person name="McCowan C."/>
            <person name="Murphy C."/>
            <person name="Pearson M."/>
            <person name="Poon T.W."/>
            <person name="Priest M."/>
            <person name="Roberts A."/>
            <person name="Saif S."/>
            <person name="Shea T."/>
            <person name="Sisk P."/>
            <person name="Sykes S."/>
            <person name="Wortman J."/>
            <person name="Nusbaum C."/>
            <person name="Birren B."/>
        </authorList>
    </citation>
    <scope>NUCLEOTIDE SEQUENCE [LARGE SCALE GENOMIC DNA]</scope>
    <source>
        <strain evidence="7 8">CBS 617.96</strain>
    </source>
</reference>
<dbReference type="InterPro" id="IPR036322">
    <property type="entry name" value="WD40_repeat_dom_sf"/>
</dbReference>
<comment type="caution">
    <text evidence="7">The sequence shown here is derived from an EMBL/GenBank/DDBJ whole genome shotgun (WGS) entry which is preliminary data.</text>
</comment>
<keyword evidence="3" id="KW-0677">Repeat</keyword>
<keyword evidence="6" id="KW-1133">Transmembrane helix</keyword>
<sequence>MAMNFVTFNQDYSHLAVGTSRGFRIFTTDPFAKCYESKEAGNIAILEMLFSTSLVALILSPRRLQIKNTKASLCFMFIIFMILTASCSAICALSPSSDNCYLAYPLPQKAAGSSSAPPSHAPPNTTHVPPTSGEVLVFDAIKLEAVNVVEAHRSPLSCVTFNNEGTMLATASDKGTIIRVFSVPDAHKLYQFRRGSMPARIYSMAFNITSTLLCVSSATETVHIFKLGPQAGQTGGEGEEAVSPTKSNTAFTRRLSLGSDSAYDAAADDEDGAESPTALTSRKPNGTLMGLLRRTSQHVGINLASTVGGYLPKGVAEMWEPSRDFAWIRLPKSSSGASLSQLRSVVAMSPSSPQVMVVTSEGNFYVFSIDLAKGGEGTLIKQYSVLESNDQMGASGVDY</sequence>
<dbReference type="InterPro" id="IPR048720">
    <property type="entry name" value="PROPPIN"/>
</dbReference>
<dbReference type="GO" id="GO:0005774">
    <property type="term" value="C:vacuolar membrane"/>
    <property type="evidence" value="ECO:0007669"/>
    <property type="project" value="UniProtKB-SubCell"/>
</dbReference>
<dbReference type="STRING" id="1182541.W9YN71"/>
<evidence type="ECO:0000256" key="4">
    <source>
        <dbReference type="ARBA" id="ARBA00025740"/>
    </source>
</evidence>
<comment type="subcellular location">
    <subcellularLocation>
        <location evidence="1">Vacuole membrane</location>
        <topology evidence="1">Peripheral membrane protein</topology>
    </subcellularLocation>
</comment>
<gene>
    <name evidence="7" type="ORF">A1O1_02731</name>
</gene>
<evidence type="ECO:0000256" key="6">
    <source>
        <dbReference type="SAM" id="Phobius"/>
    </source>
</evidence>
<keyword evidence="6" id="KW-0472">Membrane</keyword>
<evidence type="ECO:0000256" key="2">
    <source>
        <dbReference type="ARBA" id="ARBA00022574"/>
    </source>
</evidence>
<dbReference type="OrthoDB" id="1667587at2759"/>
<feature type="region of interest" description="Disordered" evidence="5">
    <location>
        <begin position="264"/>
        <end position="284"/>
    </location>
</feature>
<feature type="region of interest" description="Disordered" evidence="5">
    <location>
        <begin position="230"/>
        <end position="250"/>
    </location>
</feature>
<proteinExistence type="inferred from homology"/>
<evidence type="ECO:0000313" key="8">
    <source>
        <dbReference type="Proteomes" id="UP000019484"/>
    </source>
</evidence>
<name>W9YN71_9EURO</name>
<dbReference type="AlphaFoldDB" id="W9YN71"/>
<dbReference type="Gene3D" id="2.130.10.10">
    <property type="entry name" value="YVTN repeat-like/Quinoprotein amine dehydrogenase"/>
    <property type="match status" value="1"/>
</dbReference>
<dbReference type="InterPro" id="IPR015943">
    <property type="entry name" value="WD40/YVTN_repeat-like_dom_sf"/>
</dbReference>
<protein>
    <submittedName>
        <fullName evidence="7">Autophagy-like protein 18</fullName>
    </submittedName>
</protein>
<accession>W9YN71</accession>
<dbReference type="HOGENOM" id="CLU_025895_5_0_1"/>
<feature type="transmembrane region" description="Helical" evidence="6">
    <location>
        <begin position="71"/>
        <end position="95"/>
    </location>
</feature>
<dbReference type="EMBL" id="AMWN01000002">
    <property type="protein sequence ID" value="EXJ94337.1"/>
    <property type="molecule type" value="Genomic_DNA"/>
</dbReference>
<dbReference type="PANTHER" id="PTHR11227">
    <property type="entry name" value="WD-REPEAT PROTEIN INTERACTING WITH PHOSPHOINOSIDES WIPI -RELATED"/>
    <property type="match status" value="1"/>
</dbReference>
<dbReference type="SMART" id="SM00320">
    <property type="entry name" value="WD40"/>
    <property type="match status" value="2"/>
</dbReference>
<feature type="transmembrane region" description="Helical" evidence="6">
    <location>
        <begin position="40"/>
        <end position="59"/>
    </location>
</feature>
<dbReference type="Proteomes" id="UP000019484">
    <property type="component" value="Unassembled WGS sequence"/>
</dbReference>
<dbReference type="eggNOG" id="KOG2110">
    <property type="taxonomic scope" value="Eukaryota"/>
</dbReference>
<dbReference type="SUPFAM" id="SSF50978">
    <property type="entry name" value="WD40 repeat-like"/>
    <property type="match status" value="1"/>
</dbReference>
<keyword evidence="8" id="KW-1185">Reference proteome</keyword>
<evidence type="ECO:0000256" key="3">
    <source>
        <dbReference type="ARBA" id="ARBA00022737"/>
    </source>
</evidence>
<keyword evidence="6" id="KW-0812">Transmembrane</keyword>